<evidence type="ECO:0000313" key="2">
    <source>
        <dbReference type="Proteomes" id="UP000594892"/>
    </source>
</evidence>
<dbReference type="AlphaFoldDB" id="A0AAP9Y4P5"/>
<accession>A0AAP9Y4P5</accession>
<organism evidence="1 2">
    <name type="scientific">Burkholderia glumae</name>
    <name type="common">Pseudomonas glumae</name>
    <dbReference type="NCBI Taxonomy" id="337"/>
    <lineage>
        <taxon>Bacteria</taxon>
        <taxon>Pseudomonadati</taxon>
        <taxon>Pseudomonadota</taxon>
        <taxon>Betaproteobacteria</taxon>
        <taxon>Burkholderiales</taxon>
        <taxon>Burkholderiaceae</taxon>
        <taxon>Burkholderia</taxon>
    </lineage>
</organism>
<name>A0AAP9Y4P5_BURGL</name>
<sequence length="280" mass="29614">MADVQDVLDTVAAQVAGFVYPNGTGQPSVSGKAINVFPGWPMPNQIDVDMPTGVADVSVYATPTERNTTRYQPKQKVMSIAAATVTLTAAGGTLTVGGVMPSPFTPHNVAALINGQAFIYPVQPTDSLTSVATGLANLIASQYPGTTNSGPVITLAAGVEAAVARVGTTGTVTTEWERQAQLFQITVWAPDPATRKAIGAAIKEALAPITFITMPDGYGARIRYVRNVLSDVAEKVHVYRRDLYYEIEYATTATEQVATVVATKVEVETQAGTPVFTRTY</sequence>
<gene>
    <name evidence="1" type="ORF">I6H06_13175</name>
</gene>
<dbReference type="Proteomes" id="UP000594892">
    <property type="component" value="Chromosome 2"/>
</dbReference>
<dbReference type="RefSeq" id="WP_015876031.1">
    <property type="nucleotide sequence ID" value="NZ_CP033641.1"/>
</dbReference>
<reference evidence="1 2" key="1">
    <citation type="submission" date="2020-12" db="EMBL/GenBank/DDBJ databases">
        <title>FDA dAtabase for Regulatory Grade micrObial Sequences (FDA-ARGOS): Supporting development and validation of Infectious Disease Dx tests.</title>
        <authorList>
            <person name="Minogue T."/>
            <person name="Wolcott M."/>
            <person name="Wasieloski L."/>
            <person name="Aguilar W."/>
            <person name="Moore D."/>
            <person name="Jaissle J."/>
            <person name="Tallon L."/>
            <person name="Sadzewicz L."/>
            <person name="Zhao X."/>
            <person name="Boylan J."/>
            <person name="Ott S."/>
            <person name="Bowen H."/>
            <person name="Vavikolanu K."/>
            <person name="Mehta A."/>
            <person name="Aluvathingal J."/>
            <person name="Nadendla S."/>
            <person name="Yan Y."/>
            <person name="Sichtig H."/>
        </authorList>
    </citation>
    <scope>NUCLEOTIDE SEQUENCE [LARGE SCALE GENOMIC DNA]</scope>
    <source>
        <strain evidence="1 2">FDAARGOS_949</strain>
    </source>
</reference>
<protein>
    <submittedName>
        <fullName evidence="1">Uncharacterized protein</fullName>
    </submittedName>
</protein>
<dbReference type="EMBL" id="CP065601">
    <property type="protein sequence ID" value="QPQ93227.1"/>
    <property type="molecule type" value="Genomic_DNA"/>
</dbReference>
<proteinExistence type="predicted"/>
<evidence type="ECO:0000313" key="1">
    <source>
        <dbReference type="EMBL" id="QPQ93227.1"/>
    </source>
</evidence>